<accession>A0ABS9H192</accession>
<dbReference type="Proteomes" id="UP001649381">
    <property type="component" value="Unassembled WGS sequence"/>
</dbReference>
<keyword evidence="1" id="KW-1133">Transmembrane helix</keyword>
<proteinExistence type="predicted"/>
<gene>
    <name evidence="2" type="ORF">L2716_07575</name>
</gene>
<dbReference type="Pfam" id="PF10966">
    <property type="entry name" value="DUF2768"/>
    <property type="match status" value="1"/>
</dbReference>
<dbReference type="InterPro" id="IPR020076">
    <property type="entry name" value="DUF2768"/>
</dbReference>
<keyword evidence="3" id="KW-1185">Reference proteome</keyword>
<reference evidence="2 3" key="1">
    <citation type="submission" date="2022-01" db="EMBL/GenBank/DDBJ databases">
        <title>Alkalihalobacillus sp. EGI L200015, a novel bacterium isolated from a salt lake sediment.</title>
        <authorList>
            <person name="Gao L."/>
            <person name="Fang B.-Z."/>
            <person name="Li W.-J."/>
        </authorList>
    </citation>
    <scope>NUCLEOTIDE SEQUENCE [LARGE SCALE GENOMIC DNA]</scope>
    <source>
        <strain evidence="2 3">KCTC 12718</strain>
    </source>
</reference>
<organism evidence="2 3">
    <name type="scientific">Pseudalkalibacillus berkeleyi</name>
    <dbReference type="NCBI Taxonomy" id="1069813"/>
    <lineage>
        <taxon>Bacteria</taxon>
        <taxon>Bacillati</taxon>
        <taxon>Bacillota</taxon>
        <taxon>Bacilli</taxon>
        <taxon>Bacillales</taxon>
        <taxon>Fictibacillaceae</taxon>
        <taxon>Pseudalkalibacillus</taxon>
    </lineage>
</organism>
<evidence type="ECO:0000313" key="2">
    <source>
        <dbReference type="EMBL" id="MCF6137585.1"/>
    </source>
</evidence>
<comment type="caution">
    <text evidence="2">The sequence shown here is derived from an EMBL/GenBank/DDBJ whole genome shotgun (WGS) entry which is preliminary data.</text>
</comment>
<feature type="transmembrane region" description="Helical" evidence="1">
    <location>
        <begin position="39"/>
        <end position="60"/>
    </location>
</feature>
<keyword evidence="1" id="KW-0472">Membrane</keyword>
<feature type="transmembrane region" description="Helical" evidence="1">
    <location>
        <begin position="6"/>
        <end position="27"/>
    </location>
</feature>
<sequence>MSDGLIKMWVALSAIGLMFIAVMSISVSRMKLKGIIKHVITLFAYVCMIIAGILIVFVVLSGPVPE</sequence>
<protein>
    <submittedName>
        <fullName evidence="2">DUF2768 domain-containing protein</fullName>
    </submittedName>
</protein>
<keyword evidence="1" id="KW-0812">Transmembrane</keyword>
<dbReference type="EMBL" id="JAKIJS010000001">
    <property type="protein sequence ID" value="MCF6137585.1"/>
    <property type="molecule type" value="Genomic_DNA"/>
</dbReference>
<evidence type="ECO:0000256" key="1">
    <source>
        <dbReference type="SAM" id="Phobius"/>
    </source>
</evidence>
<dbReference type="RefSeq" id="WP_236333295.1">
    <property type="nucleotide sequence ID" value="NZ_JAKIJS010000001.1"/>
</dbReference>
<evidence type="ECO:0000313" key="3">
    <source>
        <dbReference type="Proteomes" id="UP001649381"/>
    </source>
</evidence>
<name>A0ABS9H192_9BACL</name>